<comment type="pathway">
    <text evidence="11">Porphyrin-containing compound metabolism; heme A biosynthesis; heme A from heme O: step 1/1.</text>
</comment>
<evidence type="ECO:0000256" key="2">
    <source>
        <dbReference type="ARBA" id="ARBA00022475"/>
    </source>
</evidence>
<dbReference type="GO" id="GO:0005886">
    <property type="term" value="C:plasma membrane"/>
    <property type="evidence" value="ECO:0007669"/>
    <property type="project" value="UniProtKB-SubCell"/>
</dbReference>
<keyword evidence="9 11" id="KW-0472">Membrane</keyword>
<comment type="subunit">
    <text evidence="11">Interacts with CtaB.</text>
</comment>
<gene>
    <name evidence="11" type="primary">ctaA</name>
    <name evidence="12" type="ORF">NC661_09595</name>
</gene>
<proteinExistence type="inferred from homology"/>
<feature type="transmembrane region" description="Helical" evidence="11">
    <location>
        <begin position="114"/>
        <end position="137"/>
    </location>
</feature>
<dbReference type="AlphaFoldDB" id="A0A9X3WJ30"/>
<name>A0A9X3WJ30_9BACI</name>
<reference evidence="12" key="1">
    <citation type="submission" date="2022-06" db="EMBL/GenBank/DDBJ databases">
        <title>Aquibacillus sp. a new bacterium isolated from soil saline samples.</title>
        <authorList>
            <person name="Galisteo C."/>
            <person name="De La Haba R."/>
            <person name="Sanchez-Porro C."/>
            <person name="Ventosa A."/>
        </authorList>
    </citation>
    <scope>NUCLEOTIDE SEQUENCE</scope>
    <source>
        <strain evidence="12">JCM 12387</strain>
    </source>
</reference>
<keyword evidence="4 11" id="KW-0479">Metal-binding</keyword>
<keyword evidence="2 11" id="KW-1003">Cell membrane</keyword>
<dbReference type="HAMAP" id="MF_01664">
    <property type="entry name" value="HemeA_synth_type1"/>
    <property type="match status" value="1"/>
</dbReference>
<comment type="catalytic activity">
    <reaction evidence="11">
        <text>Fe(II)-heme o + 2 A + H2O = Fe(II)-heme a + 2 AH2</text>
        <dbReference type="Rhea" id="RHEA:63388"/>
        <dbReference type="ChEBI" id="CHEBI:13193"/>
        <dbReference type="ChEBI" id="CHEBI:15377"/>
        <dbReference type="ChEBI" id="CHEBI:17499"/>
        <dbReference type="ChEBI" id="CHEBI:60530"/>
        <dbReference type="ChEBI" id="CHEBI:61715"/>
        <dbReference type="EC" id="1.17.99.9"/>
    </reaction>
</comment>
<protein>
    <recommendedName>
        <fullName evidence="11">Heme A synthase</fullName>
        <shortName evidence="11">HAS</shortName>
        <ecNumber evidence="11">1.17.99.9</ecNumber>
    </recommendedName>
    <alternativeName>
        <fullName evidence="11">Cytochrome aa3-controlling protein</fullName>
    </alternativeName>
</protein>
<dbReference type="EMBL" id="JAMQJZ010000006">
    <property type="protein sequence ID" value="MDC3420620.1"/>
    <property type="molecule type" value="Genomic_DNA"/>
</dbReference>
<dbReference type="Pfam" id="PF02628">
    <property type="entry name" value="COX15-CtaA"/>
    <property type="match status" value="1"/>
</dbReference>
<comment type="function">
    <text evidence="11">Catalyzes the conversion of heme O to heme A by two successive hydroxylations of the methyl group at C8. The first hydroxylation forms heme I, the second hydroxylation results in an unstable dihydroxymethyl group, which spontaneously dehydrates, resulting in the formyl group of heme A.</text>
</comment>
<comment type="caution">
    <text evidence="12">The sequence shown here is derived from an EMBL/GenBank/DDBJ whole genome shotgun (WGS) entry which is preliminary data.</text>
</comment>
<evidence type="ECO:0000256" key="1">
    <source>
        <dbReference type="ARBA" id="ARBA00004141"/>
    </source>
</evidence>
<feature type="binding site" description="axial binding residue" evidence="11">
    <location>
        <position position="210"/>
    </location>
    <ligand>
        <name>heme</name>
        <dbReference type="ChEBI" id="CHEBI:30413"/>
    </ligand>
    <ligandPart>
        <name>Fe</name>
        <dbReference type="ChEBI" id="CHEBI:18248"/>
    </ligandPart>
</feature>
<comment type="similarity">
    <text evidence="11">Belongs to the COX15/CtaA family. Type 1 subfamily.</text>
</comment>
<keyword evidence="6 11" id="KW-0560">Oxidoreductase</keyword>
<evidence type="ECO:0000256" key="7">
    <source>
        <dbReference type="ARBA" id="ARBA00023004"/>
    </source>
</evidence>
<keyword evidence="8 11" id="KW-0350">Heme biosynthesis</keyword>
<sequence>MIKLLKRLSILATFSMILVLIGGALVTKTDSGMGCGANWPFCEGEISAQLIIELSHRLISGLAAIIVFFLSILSWKFIGHIREAKLLAFISIFFLVLQALIGAAAVLWSQSDFVLALHFGISLISFAAVFLLTLLIFEVDQKYDARSLVINKKIRLHIYGLTLYILIVVYTGALVRHIDSSLACSGWPLCDNSQPFSTQLHFGQWVQMGHRFLAGIAFIWTILLFNKVRKTHKNSRVMFYGWLIASLLISCQVLLGAFIIFTVGNLLVALLHALFITLYFGLLCYFILLSNRSFQFEKKNTQEIDPHLKL</sequence>
<evidence type="ECO:0000256" key="11">
    <source>
        <dbReference type="HAMAP-Rule" id="MF_01664"/>
    </source>
</evidence>
<feature type="binding site" description="axial binding residue" evidence="11">
    <location>
        <position position="272"/>
    </location>
    <ligand>
        <name>heme</name>
        <dbReference type="ChEBI" id="CHEBI:30413"/>
    </ligand>
    <ligandPart>
        <name>Fe</name>
        <dbReference type="ChEBI" id="CHEBI:18248"/>
    </ligandPart>
</feature>
<accession>A0A9X3WJ30</accession>
<feature type="transmembrane region" description="Helical" evidence="11">
    <location>
        <begin position="86"/>
        <end position="108"/>
    </location>
</feature>
<evidence type="ECO:0000256" key="10">
    <source>
        <dbReference type="ARBA" id="ARBA00023157"/>
    </source>
</evidence>
<feature type="transmembrane region" description="Helical" evidence="11">
    <location>
        <begin position="267"/>
        <end position="289"/>
    </location>
</feature>
<evidence type="ECO:0000256" key="4">
    <source>
        <dbReference type="ARBA" id="ARBA00022723"/>
    </source>
</evidence>
<feature type="transmembrane region" description="Helical" evidence="11">
    <location>
        <begin position="58"/>
        <end position="79"/>
    </location>
</feature>
<evidence type="ECO:0000256" key="9">
    <source>
        <dbReference type="ARBA" id="ARBA00023136"/>
    </source>
</evidence>
<comment type="cofactor">
    <cofactor evidence="11">
        <name>heme b</name>
        <dbReference type="ChEBI" id="CHEBI:60344"/>
    </cofactor>
</comment>
<dbReference type="PANTHER" id="PTHR35457:SF1">
    <property type="entry name" value="HEME A SYNTHASE"/>
    <property type="match status" value="1"/>
</dbReference>
<evidence type="ECO:0000256" key="5">
    <source>
        <dbReference type="ARBA" id="ARBA00022989"/>
    </source>
</evidence>
<dbReference type="GO" id="GO:0120547">
    <property type="term" value="F:heme A synthase activity"/>
    <property type="evidence" value="ECO:0007669"/>
    <property type="project" value="UniProtKB-EC"/>
</dbReference>
<evidence type="ECO:0000313" key="13">
    <source>
        <dbReference type="Proteomes" id="UP001145072"/>
    </source>
</evidence>
<dbReference type="InterPro" id="IPR023755">
    <property type="entry name" value="HemeA_Synthase_type1"/>
</dbReference>
<dbReference type="GO" id="GO:0006784">
    <property type="term" value="P:heme A biosynthetic process"/>
    <property type="evidence" value="ECO:0007669"/>
    <property type="project" value="UniProtKB-UniRule"/>
</dbReference>
<organism evidence="12 13">
    <name type="scientific">Aquibacillus koreensis</name>
    <dbReference type="NCBI Taxonomy" id="279446"/>
    <lineage>
        <taxon>Bacteria</taxon>
        <taxon>Bacillati</taxon>
        <taxon>Bacillota</taxon>
        <taxon>Bacilli</taxon>
        <taxon>Bacillales</taxon>
        <taxon>Bacillaceae</taxon>
        <taxon>Aquibacillus</taxon>
    </lineage>
</organism>
<dbReference type="InterPro" id="IPR003780">
    <property type="entry name" value="COX15/CtaA_fam"/>
</dbReference>
<dbReference type="GO" id="GO:0046872">
    <property type="term" value="F:metal ion binding"/>
    <property type="evidence" value="ECO:0007669"/>
    <property type="project" value="UniProtKB-KW"/>
</dbReference>
<evidence type="ECO:0000256" key="3">
    <source>
        <dbReference type="ARBA" id="ARBA00022692"/>
    </source>
</evidence>
<dbReference type="InterPro" id="IPR050450">
    <property type="entry name" value="COX15/CtaA_HemeA_synthase"/>
</dbReference>
<keyword evidence="3 11" id="KW-0812">Transmembrane</keyword>
<dbReference type="EC" id="1.17.99.9" evidence="11"/>
<comment type="caution">
    <text evidence="11">Lacks conserved residue(s) required for the propagation of feature annotation.</text>
</comment>
<keyword evidence="10" id="KW-1015">Disulfide bond</keyword>
<evidence type="ECO:0000313" key="12">
    <source>
        <dbReference type="EMBL" id="MDC3420620.1"/>
    </source>
</evidence>
<feature type="transmembrane region" description="Helical" evidence="11">
    <location>
        <begin position="237"/>
        <end position="261"/>
    </location>
</feature>
<dbReference type="PANTHER" id="PTHR35457">
    <property type="entry name" value="HEME A SYNTHASE"/>
    <property type="match status" value="1"/>
</dbReference>
<evidence type="ECO:0000256" key="8">
    <source>
        <dbReference type="ARBA" id="ARBA00023133"/>
    </source>
</evidence>
<dbReference type="Proteomes" id="UP001145072">
    <property type="component" value="Unassembled WGS sequence"/>
</dbReference>
<keyword evidence="13" id="KW-1185">Reference proteome</keyword>
<feature type="transmembrane region" description="Helical" evidence="11">
    <location>
        <begin position="208"/>
        <end position="225"/>
    </location>
</feature>
<keyword evidence="7 11" id="KW-0408">Iron</keyword>
<keyword evidence="5 11" id="KW-1133">Transmembrane helix</keyword>
<evidence type="ECO:0000256" key="6">
    <source>
        <dbReference type="ARBA" id="ARBA00023002"/>
    </source>
</evidence>
<feature type="transmembrane region" description="Helical" evidence="11">
    <location>
        <begin position="158"/>
        <end position="178"/>
    </location>
</feature>
<comment type="subcellular location">
    <subcellularLocation>
        <location evidence="11">Cell membrane</location>
        <topology evidence="11">Multi-pass membrane protein</topology>
    </subcellularLocation>
    <subcellularLocation>
        <location evidence="1">Membrane</location>
        <topology evidence="1">Multi-pass membrane protein</topology>
    </subcellularLocation>
</comment>